<accession>A0A1M7RNW0</accession>
<keyword evidence="3" id="KW-0812">Transmembrane</keyword>
<feature type="domain" description="DUF4352" evidence="4">
    <location>
        <begin position="102"/>
        <end position="225"/>
    </location>
</feature>
<dbReference type="STRING" id="134849.SAMN05443668_12951"/>
<dbReference type="InterPro" id="IPR029051">
    <property type="entry name" value="DUF4352"/>
</dbReference>
<keyword evidence="1" id="KW-0732">Signal</keyword>
<dbReference type="Gene3D" id="2.60.40.1240">
    <property type="match status" value="1"/>
</dbReference>
<feature type="region of interest" description="Disordered" evidence="2">
    <location>
        <begin position="76"/>
        <end position="108"/>
    </location>
</feature>
<feature type="compositionally biased region" description="Low complexity" evidence="2">
    <location>
        <begin position="78"/>
        <end position="90"/>
    </location>
</feature>
<feature type="compositionally biased region" description="Pro residues" evidence="2">
    <location>
        <begin position="17"/>
        <end position="27"/>
    </location>
</feature>
<dbReference type="EMBL" id="FRCS01000029">
    <property type="protein sequence ID" value="SHN47891.1"/>
    <property type="molecule type" value="Genomic_DNA"/>
</dbReference>
<feature type="transmembrane region" description="Helical" evidence="3">
    <location>
        <begin position="50"/>
        <end position="71"/>
    </location>
</feature>
<protein>
    <recommendedName>
        <fullName evidence="4">DUF4352 domain-containing protein</fullName>
    </recommendedName>
</protein>
<organism evidence="5 6">
    <name type="scientific">Cryptosporangium aurantiacum</name>
    <dbReference type="NCBI Taxonomy" id="134849"/>
    <lineage>
        <taxon>Bacteria</taxon>
        <taxon>Bacillati</taxon>
        <taxon>Actinomycetota</taxon>
        <taxon>Actinomycetes</taxon>
        <taxon>Cryptosporangiales</taxon>
        <taxon>Cryptosporangiaceae</taxon>
        <taxon>Cryptosporangium</taxon>
    </lineage>
</organism>
<reference evidence="5 6" key="1">
    <citation type="submission" date="2016-11" db="EMBL/GenBank/DDBJ databases">
        <authorList>
            <person name="Jaros S."/>
            <person name="Januszkiewicz K."/>
            <person name="Wedrychowicz H."/>
        </authorList>
    </citation>
    <scope>NUCLEOTIDE SEQUENCE [LARGE SCALE GENOMIC DNA]</scope>
    <source>
        <strain evidence="5 6">DSM 46144</strain>
    </source>
</reference>
<dbReference type="Pfam" id="PF11611">
    <property type="entry name" value="DUF4352"/>
    <property type="match status" value="1"/>
</dbReference>
<gene>
    <name evidence="5" type="ORF">SAMN05443668_12951</name>
</gene>
<feature type="compositionally biased region" description="Low complexity" evidence="2">
    <location>
        <begin position="1"/>
        <end position="16"/>
    </location>
</feature>
<dbReference type="AlphaFoldDB" id="A0A1M7RNW0"/>
<keyword evidence="3" id="KW-1133">Transmembrane helix</keyword>
<sequence>MSAYDPYQQPQYHQPHQPQPPHQPYPPRGAMVGPGGYGAPPPKKTSGGKIVLFVFLGILALCVAGGLVGALGGGSGAGTDTAAAPSGDAPEQSAKSEEKPAGLNTPVRDGKFEFTVTSVQCGKTTVGTEYLNKTAQGQFCLVAVTVKNIGDVAQLFDASSQKAHNAQGQEYAADSEASIYVNSEGQTFLEQINPGNSVNGTLVWDIPKGQKLATLELHDSPFSGGVEVSVG</sequence>
<keyword evidence="6" id="KW-1185">Reference proteome</keyword>
<evidence type="ECO:0000313" key="6">
    <source>
        <dbReference type="Proteomes" id="UP000184440"/>
    </source>
</evidence>
<keyword evidence="3" id="KW-0472">Membrane</keyword>
<dbReference type="Proteomes" id="UP000184440">
    <property type="component" value="Unassembled WGS sequence"/>
</dbReference>
<evidence type="ECO:0000256" key="2">
    <source>
        <dbReference type="SAM" id="MobiDB-lite"/>
    </source>
</evidence>
<evidence type="ECO:0000313" key="5">
    <source>
        <dbReference type="EMBL" id="SHN47891.1"/>
    </source>
</evidence>
<evidence type="ECO:0000256" key="3">
    <source>
        <dbReference type="SAM" id="Phobius"/>
    </source>
</evidence>
<feature type="region of interest" description="Disordered" evidence="2">
    <location>
        <begin position="1"/>
        <end position="41"/>
    </location>
</feature>
<dbReference type="InterPro" id="IPR029050">
    <property type="entry name" value="Immunoprotect_excell_Ig-like"/>
</dbReference>
<dbReference type="RefSeq" id="WP_218618107.1">
    <property type="nucleotide sequence ID" value="NZ_FRCS01000029.1"/>
</dbReference>
<proteinExistence type="predicted"/>
<name>A0A1M7RNW0_9ACTN</name>
<evidence type="ECO:0000256" key="1">
    <source>
        <dbReference type="ARBA" id="ARBA00022729"/>
    </source>
</evidence>
<evidence type="ECO:0000259" key="4">
    <source>
        <dbReference type="Pfam" id="PF11611"/>
    </source>
</evidence>